<comment type="caution">
    <text evidence="15">The sequence shown here is derived from an EMBL/GenBank/DDBJ whole genome shotgun (WGS) entry which is preliminary data.</text>
</comment>
<dbReference type="SMART" id="SM00388">
    <property type="entry name" value="HisKA"/>
    <property type="match status" value="1"/>
</dbReference>
<dbReference type="InterPro" id="IPR038377">
    <property type="entry name" value="Na/Glc_symporter_sf"/>
</dbReference>
<feature type="transmembrane region" description="Helical" evidence="13">
    <location>
        <begin position="243"/>
        <end position="262"/>
    </location>
</feature>
<feature type="transmembrane region" description="Helical" evidence="13">
    <location>
        <begin position="412"/>
        <end position="437"/>
    </location>
</feature>
<dbReference type="InterPro" id="IPR036097">
    <property type="entry name" value="HisK_dim/P_sf"/>
</dbReference>
<dbReference type="EC" id="2.7.13.3" evidence="4"/>
<dbReference type="PANTHER" id="PTHR43711:SF1">
    <property type="entry name" value="HISTIDINE KINASE 1"/>
    <property type="match status" value="1"/>
</dbReference>
<proteinExistence type="inferred from homology"/>
<dbReference type="Pfam" id="PF02518">
    <property type="entry name" value="HATPase_c"/>
    <property type="match status" value="1"/>
</dbReference>
<evidence type="ECO:0000256" key="7">
    <source>
        <dbReference type="ARBA" id="ARBA00022692"/>
    </source>
</evidence>
<evidence type="ECO:0000256" key="5">
    <source>
        <dbReference type="ARBA" id="ARBA00022553"/>
    </source>
</evidence>
<keyword evidence="10" id="KW-0902">Two-component regulatory system</keyword>
<dbReference type="CDD" id="cd10322">
    <property type="entry name" value="SLC5sbd"/>
    <property type="match status" value="1"/>
</dbReference>
<dbReference type="CDD" id="cd00075">
    <property type="entry name" value="HATPase"/>
    <property type="match status" value="1"/>
</dbReference>
<dbReference type="Proteomes" id="UP001595528">
    <property type="component" value="Unassembled WGS sequence"/>
</dbReference>
<evidence type="ECO:0000313" key="16">
    <source>
        <dbReference type="Proteomes" id="UP001595528"/>
    </source>
</evidence>
<dbReference type="SUPFAM" id="SSF55874">
    <property type="entry name" value="ATPase domain of HSP90 chaperone/DNA topoisomerase II/histidine kinase"/>
    <property type="match status" value="1"/>
</dbReference>
<dbReference type="GO" id="GO:0005524">
    <property type="term" value="F:ATP binding"/>
    <property type="evidence" value="ECO:0007669"/>
    <property type="project" value="UniProtKB-KW"/>
</dbReference>
<feature type="transmembrane region" description="Helical" evidence="13">
    <location>
        <begin position="36"/>
        <end position="59"/>
    </location>
</feature>
<dbReference type="InterPro" id="IPR036890">
    <property type="entry name" value="HATPase_C_sf"/>
</dbReference>
<dbReference type="Gene3D" id="1.10.287.130">
    <property type="match status" value="1"/>
</dbReference>
<evidence type="ECO:0000256" key="13">
    <source>
        <dbReference type="SAM" id="Phobius"/>
    </source>
</evidence>
<feature type="transmembrane region" description="Helical" evidence="13">
    <location>
        <begin position="498"/>
        <end position="520"/>
    </location>
</feature>
<reference evidence="16" key="1">
    <citation type="journal article" date="2019" name="Int. J. Syst. Evol. Microbiol.">
        <title>The Global Catalogue of Microorganisms (GCM) 10K type strain sequencing project: providing services to taxonomists for standard genome sequencing and annotation.</title>
        <authorList>
            <consortium name="The Broad Institute Genomics Platform"/>
            <consortium name="The Broad Institute Genome Sequencing Center for Infectious Disease"/>
            <person name="Wu L."/>
            <person name="Ma J."/>
        </authorList>
    </citation>
    <scope>NUCLEOTIDE SEQUENCE [LARGE SCALE GENOMIC DNA]</scope>
    <source>
        <strain evidence="16">KCTC 42964</strain>
    </source>
</reference>
<feature type="transmembrane region" description="Helical" evidence="13">
    <location>
        <begin position="390"/>
        <end position="406"/>
    </location>
</feature>
<dbReference type="PRINTS" id="PR00344">
    <property type="entry name" value="BCTRLSENSOR"/>
</dbReference>
<keyword evidence="5" id="KW-0597">Phosphoprotein</keyword>
<dbReference type="Pfam" id="PF00512">
    <property type="entry name" value="HisKA"/>
    <property type="match status" value="1"/>
</dbReference>
<keyword evidence="7 13" id="KW-0812">Transmembrane</keyword>
<dbReference type="Gene3D" id="1.20.1730.10">
    <property type="entry name" value="Sodium/glucose cotransporter"/>
    <property type="match status" value="1"/>
</dbReference>
<comment type="catalytic activity">
    <reaction evidence="1">
        <text>ATP + protein L-histidine = ADP + protein N-phospho-L-histidine.</text>
        <dbReference type="EC" id="2.7.13.3"/>
    </reaction>
</comment>
<evidence type="ECO:0000256" key="10">
    <source>
        <dbReference type="ARBA" id="ARBA00023012"/>
    </source>
</evidence>
<evidence type="ECO:0000256" key="4">
    <source>
        <dbReference type="ARBA" id="ARBA00012438"/>
    </source>
</evidence>
<dbReference type="InterPro" id="IPR001734">
    <property type="entry name" value="Na/solute_symporter"/>
</dbReference>
<gene>
    <name evidence="15" type="ORF">ACFOGJ_29550</name>
</gene>
<evidence type="ECO:0000256" key="1">
    <source>
        <dbReference type="ARBA" id="ARBA00000085"/>
    </source>
</evidence>
<protein>
    <recommendedName>
        <fullName evidence="4">histidine kinase</fullName>
        <ecNumber evidence="4">2.7.13.3</ecNumber>
    </recommendedName>
</protein>
<evidence type="ECO:0000256" key="12">
    <source>
        <dbReference type="SAM" id="Coils"/>
    </source>
</evidence>
<comment type="subcellular location">
    <subcellularLocation>
        <location evidence="2">Membrane</location>
        <topology evidence="2">Multi-pass membrane protein</topology>
    </subcellularLocation>
</comment>
<keyword evidence="15" id="KW-0067">ATP-binding</keyword>
<evidence type="ECO:0000256" key="3">
    <source>
        <dbReference type="ARBA" id="ARBA00006434"/>
    </source>
</evidence>
<dbReference type="PROSITE" id="PS50109">
    <property type="entry name" value="HIS_KIN"/>
    <property type="match status" value="1"/>
</dbReference>
<organism evidence="15 16">
    <name type="scientific">Marinibaculum pumilum</name>
    <dbReference type="NCBI Taxonomy" id="1766165"/>
    <lineage>
        <taxon>Bacteria</taxon>
        <taxon>Pseudomonadati</taxon>
        <taxon>Pseudomonadota</taxon>
        <taxon>Alphaproteobacteria</taxon>
        <taxon>Rhodospirillales</taxon>
        <taxon>Rhodospirillaceae</taxon>
        <taxon>Marinibaculum</taxon>
    </lineage>
</organism>
<evidence type="ECO:0000256" key="2">
    <source>
        <dbReference type="ARBA" id="ARBA00004141"/>
    </source>
</evidence>
<dbReference type="PANTHER" id="PTHR43711">
    <property type="entry name" value="TWO-COMPONENT HISTIDINE KINASE"/>
    <property type="match status" value="1"/>
</dbReference>
<dbReference type="InterPro" id="IPR005467">
    <property type="entry name" value="His_kinase_dom"/>
</dbReference>
<dbReference type="SUPFAM" id="SSF47384">
    <property type="entry name" value="Homodimeric domain of signal transducing histidine kinase"/>
    <property type="match status" value="1"/>
</dbReference>
<dbReference type="RefSeq" id="WP_379906907.1">
    <property type="nucleotide sequence ID" value="NZ_JBHRTR010000054.1"/>
</dbReference>
<dbReference type="CDD" id="cd00082">
    <property type="entry name" value="HisKA"/>
    <property type="match status" value="1"/>
</dbReference>
<accession>A0ABV7L9X0</accession>
<keyword evidence="15" id="KW-0547">Nucleotide-binding</keyword>
<feature type="transmembrane region" description="Helical" evidence="13">
    <location>
        <begin position="71"/>
        <end position="88"/>
    </location>
</feature>
<evidence type="ECO:0000256" key="9">
    <source>
        <dbReference type="ARBA" id="ARBA00022989"/>
    </source>
</evidence>
<dbReference type="Gene3D" id="3.30.565.10">
    <property type="entry name" value="Histidine kinase-like ATPase, C-terminal domain"/>
    <property type="match status" value="1"/>
</dbReference>
<dbReference type="EMBL" id="JBHRTR010000054">
    <property type="protein sequence ID" value="MFC3231430.1"/>
    <property type="molecule type" value="Genomic_DNA"/>
</dbReference>
<keyword evidence="16" id="KW-1185">Reference proteome</keyword>
<dbReference type="InterPro" id="IPR003594">
    <property type="entry name" value="HATPase_dom"/>
</dbReference>
<evidence type="ECO:0000313" key="15">
    <source>
        <dbReference type="EMBL" id="MFC3231430.1"/>
    </source>
</evidence>
<feature type="transmembrane region" description="Helical" evidence="13">
    <location>
        <begin position="329"/>
        <end position="353"/>
    </location>
</feature>
<keyword evidence="11 13" id="KW-0472">Membrane</keyword>
<feature type="coiled-coil region" evidence="12">
    <location>
        <begin position="633"/>
        <end position="681"/>
    </location>
</feature>
<feature type="transmembrane region" description="Helical" evidence="13">
    <location>
        <begin position="117"/>
        <end position="135"/>
    </location>
</feature>
<feature type="transmembrane region" description="Helical" evidence="13">
    <location>
        <begin position="167"/>
        <end position="184"/>
    </location>
</feature>
<dbReference type="InterPro" id="IPR050736">
    <property type="entry name" value="Sensor_HK_Regulatory"/>
</dbReference>
<feature type="transmembrane region" description="Helical" evidence="13">
    <location>
        <begin position="283"/>
        <end position="309"/>
    </location>
</feature>
<keyword evidence="6" id="KW-0808">Transferase</keyword>
<feature type="transmembrane region" description="Helical" evidence="13">
    <location>
        <begin position="444"/>
        <end position="465"/>
    </location>
</feature>
<sequence length="910" mass="98888">MLSANLILAVSLAYVALLFLVAFLGDRQASRGRTRWIQSPLIYTLSISVYCTSWTFYGAVGSAARNGLEFATIYLGPTLVFVGWWFLLRKLVRIGRVHRITSIADLISSRYGKSNTLAVMVTLIAVIGSTPYIALQLKAVTTSFQVIGGDVLEGLTGLPAGEPDFRAAFWIAAGMALFTILFGTRNIDANERHHGVVAAIALEALVKLVALVAVGIFVVFALADGPSEIFDRASPQILHSEEVFGPRWIALTFLAATAVICLPRQFQVTVVENSDERHLATAAWMFPLYMFLMSLFILPIAIGGLHFMPEGANPDMFVLTLPMSVGQDALAMLAFLGGFSSATSMVIVACIALSTMVSNHIVMPVALRLPGLGMHGQSGDVRQLLLTSRRISICLILALGFLYFRLSGKSDALAAIGLISFAGVAQFLPSIIGGLYWRQASAGGAVAGLAAGFALWAYTLFLPSFEGDFLLSQSVIANGPWGIAGLRPQSLFGIHDDALVNALFWSLGVNTIVFVLGSLFRDLRPLEQLQSALFVDVFRSPLEDEHRFIRRFATAEDLFVLAQRILGPEKAHRIFRDFARRQGRERELPEPSGAFIAYLERQLAGSVGAASARAMVSQVASGETISLNELMTIANETARLMEYSRQVEQKSQELEAAAAQLRAANERLQRLDAEKDDFLSQVSHEVRTPMTSIRSFSEILLESRDLSSDQAQRFIGIIHEESLRLTRLLDEILDLNLLERGEASWQLARIDAQEAVGRAIDTCQGLARSAGVALERIGPLPALPVQADADRLRQVFINLLTNAVIYNTAPAPRVLVECRMEGGRAVVEVSDNGTGIDAEQRRTLFTKFSRNWARAKPGGAGLGLAISWQIMHRLGGALDLLPARPGEGARFRVSLPLAAAETAAAPQVRG</sequence>
<evidence type="ECO:0000256" key="11">
    <source>
        <dbReference type="ARBA" id="ARBA00023136"/>
    </source>
</evidence>
<dbReference type="InterPro" id="IPR004358">
    <property type="entry name" value="Sig_transdc_His_kin-like_C"/>
</dbReference>
<comment type="similarity">
    <text evidence="3">Belongs to the sodium:solute symporter (SSF) (TC 2.A.21) family.</text>
</comment>
<evidence type="ECO:0000259" key="14">
    <source>
        <dbReference type="PROSITE" id="PS50109"/>
    </source>
</evidence>
<feature type="transmembrane region" description="Helical" evidence="13">
    <location>
        <begin position="196"/>
        <end position="223"/>
    </location>
</feature>
<dbReference type="PROSITE" id="PS50283">
    <property type="entry name" value="NA_SOLUT_SYMP_3"/>
    <property type="match status" value="1"/>
</dbReference>
<name>A0ABV7L9X0_9PROT</name>
<keyword evidence="8" id="KW-0418">Kinase</keyword>
<dbReference type="SMART" id="SM00387">
    <property type="entry name" value="HATPase_c"/>
    <property type="match status" value="1"/>
</dbReference>
<feature type="domain" description="Histidine kinase" evidence="14">
    <location>
        <begin position="681"/>
        <end position="899"/>
    </location>
</feature>
<dbReference type="InterPro" id="IPR003661">
    <property type="entry name" value="HisK_dim/P_dom"/>
</dbReference>
<evidence type="ECO:0000256" key="8">
    <source>
        <dbReference type="ARBA" id="ARBA00022777"/>
    </source>
</evidence>
<keyword evidence="12" id="KW-0175">Coiled coil</keyword>
<keyword evidence="9 13" id="KW-1133">Transmembrane helix</keyword>
<evidence type="ECO:0000256" key="6">
    <source>
        <dbReference type="ARBA" id="ARBA00022679"/>
    </source>
</evidence>
<feature type="transmembrane region" description="Helical" evidence="13">
    <location>
        <begin position="6"/>
        <end position="24"/>
    </location>
</feature>